<keyword evidence="3" id="KW-1185">Reference proteome</keyword>
<sequence length="73" mass="7362">LRRSVPGGRTVQRVLDLTPAAARATVEDLLSDAVASGASAVLYGSAGLAVITIALVLILIGRRGLPQPAAGTR</sequence>
<accession>A0ABW3E6M5</accession>
<feature type="non-terminal residue" evidence="2">
    <location>
        <position position="1"/>
    </location>
</feature>
<dbReference type="Proteomes" id="UP001597024">
    <property type="component" value="Unassembled WGS sequence"/>
</dbReference>
<feature type="transmembrane region" description="Helical" evidence="1">
    <location>
        <begin position="40"/>
        <end position="60"/>
    </location>
</feature>
<comment type="caution">
    <text evidence="2">The sequence shown here is derived from an EMBL/GenBank/DDBJ whole genome shotgun (WGS) entry which is preliminary data.</text>
</comment>
<dbReference type="EMBL" id="JBHTHX010003450">
    <property type="protein sequence ID" value="MFD0891754.1"/>
    <property type="molecule type" value="Genomic_DNA"/>
</dbReference>
<gene>
    <name evidence="2" type="ORF">ACFQ08_44995</name>
</gene>
<proteinExistence type="predicted"/>
<organism evidence="2 3">
    <name type="scientific">Streptosporangium algeriense</name>
    <dbReference type="NCBI Taxonomy" id="1682748"/>
    <lineage>
        <taxon>Bacteria</taxon>
        <taxon>Bacillati</taxon>
        <taxon>Actinomycetota</taxon>
        <taxon>Actinomycetes</taxon>
        <taxon>Streptosporangiales</taxon>
        <taxon>Streptosporangiaceae</taxon>
        <taxon>Streptosporangium</taxon>
    </lineage>
</organism>
<protein>
    <recommendedName>
        <fullName evidence="4">MFS transporter</fullName>
    </recommendedName>
</protein>
<reference evidence="3" key="1">
    <citation type="journal article" date="2019" name="Int. J. Syst. Evol. Microbiol.">
        <title>The Global Catalogue of Microorganisms (GCM) 10K type strain sequencing project: providing services to taxonomists for standard genome sequencing and annotation.</title>
        <authorList>
            <consortium name="The Broad Institute Genomics Platform"/>
            <consortium name="The Broad Institute Genome Sequencing Center for Infectious Disease"/>
            <person name="Wu L."/>
            <person name="Ma J."/>
        </authorList>
    </citation>
    <scope>NUCLEOTIDE SEQUENCE [LARGE SCALE GENOMIC DNA]</scope>
    <source>
        <strain evidence="3">CCUG 62974</strain>
    </source>
</reference>
<keyword evidence="1" id="KW-0812">Transmembrane</keyword>
<keyword evidence="1" id="KW-0472">Membrane</keyword>
<evidence type="ECO:0008006" key="4">
    <source>
        <dbReference type="Google" id="ProtNLM"/>
    </source>
</evidence>
<evidence type="ECO:0000313" key="3">
    <source>
        <dbReference type="Proteomes" id="UP001597024"/>
    </source>
</evidence>
<evidence type="ECO:0000256" key="1">
    <source>
        <dbReference type="SAM" id="Phobius"/>
    </source>
</evidence>
<evidence type="ECO:0000313" key="2">
    <source>
        <dbReference type="EMBL" id="MFD0891754.1"/>
    </source>
</evidence>
<name>A0ABW3E6M5_9ACTN</name>
<keyword evidence="1" id="KW-1133">Transmembrane helix</keyword>